<dbReference type="AlphaFoldDB" id="A0A266NDH8"/>
<comment type="caution">
    <text evidence="1">The sequence shown here is derived from an EMBL/GenBank/DDBJ whole genome shotgun (WGS) entry which is preliminary data.</text>
</comment>
<organism evidence="1 2">
    <name type="scientific">Pseudomonas lundensis</name>
    <dbReference type="NCBI Taxonomy" id="86185"/>
    <lineage>
        <taxon>Bacteria</taxon>
        <taxon>Pseudomonadati</taxon>
        <taxon>Pseudomonadota</taxon>
        <taxon>Gammaproteobacteria</taxon>
        <taxon>Pseudomonadales</taxon>
        <taxon>Pseudomonadaceae</taxon>
        <taxon>Pseudomonas</taxon>
    </lineage>
</organism>
<accession>A0A266NDH8</accession>
<evidence type="ECO:0000313" key="2">
    <source>
        <dbReference type="Proteomes" id="UP000215788"/>
    </source>
</evidence>
<name>A0A266NDH8_9PSED</name>
<gene>
    <name evidence="1" type="ORF">CJF39_08395</name>
</gene>
<dbReference type="Proteomes" id="UP000215788">
    <property type="component" value="Unassembled WGS sequence"/>
</dbReference>
<protein>
    <submittedName>
        <fullName evidence="1">Uncharacterized protein</fullName>
    </submittedName>
</protein>
<sequence length="184" mass="21523">MAAIKSYRQHQEVKFFNKVKAFHEGAGDFSEEELRRFEAQLEKEGKKEKFVNELIEVIERSESEEKAKIIGGVFRRLTKSEVSYGQFEDQVRYTSVLVLRDIHVFMHGYHNHYVLEDGLGDVLFANRMSKRSIEIATKTTNMLAGETVQYIKTNYELNGIGKLYLETLHQVYKDKIDPRHLFVL</sequence>
<reference evidence="1 2" key="1">
    <citation type="submission" date="2017-08" db="EMBL/GenBank/DDBJ databases">
        <title>Genomic and metabolic characterisation of spoilage-associated Pseudomonas species.</title>
        <authorList>
            <person name="Stanborough T."/>
            <person name="Fegan N."/>
            <person name="Powell S.M."/>
            <person name="Singh T."/>
            <person name="Tamplin M.L."/>
            <person name="Chandry P.S."/>
        </authorList>
    </citation>
    <scope>NUCLEOTIDE SEQUENCE [LARGE SCALE GENOMIC DNA]</scope>
    <source>
        <strain evidence="1 2">L1802</strain>
    </source>
</reference>
<evidence type="ECO:0000313" key="1">
    <source>
        <dbReference type="EMBL" id="OZY60062.1"/>
    </source>
</evidence>
<proteinExistence type="predicted"/>
<dbReference type="EMBL" id="NQKI01000009">
    <property type="protein sequence ID" value="OZY60062.1"/>
    <property type="molecule type" value="Genomic_DNA"/>
</dbReference>